<sequence>MLHPIDDGIILMQWQRAVSGRGVTSKAPTIGGYAALGESGSSRRS</sequence>
<organism evidence="1 2">
    <name type="scientific">Coraliomargarita akajimensis (strain DSM 45221 / IAM 15411 / JCM 23193 / KCTC 12865 / 04OKA010-24)</name>
    <dbReference type="NCBI Taxonomy" id="583355"/>
    <lineage>
        <taxon>Bacteria</taxon>
        <taxon>Pseudomonadati</taxon>
        <taxon>Verrucomicrobiota</taxon>
        <taxon>Opitutia</taxon>
        <taxon>Puniceicoccales</taxon>
        <taxon>Coraliomargaritaceae</taxon>
        <taxon>Coraliomargarita</taxon>
    </lineage>
</organism>
<reference evidence="1 2" key="1">
    <citation type="journal article" date="2010" name="Stand. Genomic Sci.">
        <title>Complete genome sequence of Coraliomargarita akajimensis type strain (04OKA010-24).</title>
        <authorList>
            <person name="Mavromatis K."/>
            <person name="Abt B."/>
            <person name="Brambilla E."/>
            <person name="Lapidus A."/>
            <person name="Copeland A."/>
            <person name="Deshpande S."/>
            <person name="Nolan M."/>
            <person name="Lucas S."/>
            <person name="Tice H."/>
            <person name="Cheng J.F."/>
            <person name="Han C."/>
            <person name="Detter J.C."/>
            <person name="Woyke T."/>
            <person name="Goodwin L."/>
            <person name="Pitluck S."/>
            <person name="Held B."/>
            <person name="Brettin T."/>
            <person name="Tapia R."/>
            <person name="Ivanova N."/>
            <person name="Mikhailova N."/>
            <person name="Pati A."/>
            <person name="Liolios K."/>
            <person name="Chen A."/>
            <person name="Palaniappan K."/>
            <person name="Land M."/>
            <person name="Hauser L."/>
            <person name="Chang Y.J."/>
            <person name="Jeffries C.D."/>
            <person name="Rohde M."/>
            <person name="Goker M."/>
            <person name="Bristow J."/>
            <person name="Eisen J.A."/>
            <person name="Markowitz V."/>
            <person name="Hugenholtz P."/>
            <person name="Klenk H.P."/>
            <person name="Kyrpides N.C."/>
        </authorList>
    </citation>
    <scope>NUCLEOTIDE SEQUENCE [LARGE SCALE GENOMIC DNA]</scope>
    <source>
        <strain evidence="2">DSM 45221 / IAM 15411 / JCM 23193 / KCTC 12865</strain>
    </source>
</reference>
<accession>D5EI83</accession>
<dbReference type="STRING" id="583355.Caka_3110"/>
<gene>
    <name evidence="1" type="ordered locus">Caka_3110</name>
</gene>
<evidence type="ECO:0000313" key="1">
    <source>
        <dbReference type="EMBL" id="ADE56123.1"/>
    </source>
</evidence>
<keyword evidence="2" id="KW-1185">Reference proteome</keyword>
<evidence type="ECO:0000313" key="2">
    <source>
        <dbReference type="Proteomes" id="UP000000925"/>
    </source>
</evidence>
<dbReference type="HOGENOM" id="CLU_3198586_0_0_0"/>
<dbReference type="KEGG" id="caa:Caka_3110"/>
<protein>
    <submittedName>
        <fullName evidence="1">Uncharacterized protein</fullName>
    </submittedName>
</protein>
<dbReference type="Proteomes" id="UP000000925">
    <property type="component" value="Chromosome"/>
</dbReference>
<proteinExistence type="predicted"/>
<dbReference type="EMBL" id="CP001998">
    <property type="protein sequence ID" value="ADE56123.1"/>
    <property type="molecule type" value="Genomic_DNA"/>
</dbReference>
<dbReference type="AlphaFoldDB" id="D5EI83"/>
<name>D5EI83_CORAD</name>